<organism evidence="1 2">
    <name type="scientific">Pistacia integerrima</name>
    <dbReference type="NCBI Taxonomy" id="434235"/>
    <lineage>
        <taxon>Eukaryota</taxon>
        <taxon>Viridiplantae</taxon>
        <taxon>Streptophyta</taxon>
        <taxon>Embryophyta</taxon>
        <taxon>Tracheophyta</taxon>
        <taxon>Spermatophyta</taxon>
        <taxon>Magnoliopsida</taxon>
        <taxon>eudicotyledons</taxon>
        <taxon>Gunneridae</taxon>
        <taxon>Pentapetalae</taxon>
        <taxon>rosids</taxon>
        <taxon>malvids</taxon>
        <taxon>Sapindales</taxon>
        <taxon>Anacardiaceae</taxon>
        <taxon>Pistacia</taxon>
    </lineage>
</organism>
<accession>A0ACC0X602</accession>
<reference evidence="2" key="1">
    <citation type="journal article" date="2023" name="G3 (Bethesda)">
        <title>Genome assembly and association tests identify interacting loci associated with vigor, precocity, and sex in interspecific pistachio rootstocks.</title>
        <authorList>
            <person name="Palmer W."/>
            <person name="Jacygrad E."/>
            <person name="Sagayaradj S."/>
            <person name="Cavanaugh K."/>
            <person name="Han R."/>
            <person name="Bertier L."/>
            <person name="Beede B."/>
            <person name="Kafkas S."/>
            <person name="Golino D."/>
            <person name="Preece J."/>
            <person name="Michelmore R."/>
        </authorList>
    </citation>
    <scope>NUCLEOTIDE SEQUENCE [LARGE SCALE GENOMIC DNA]</scope>
</reference>
<comment type="caution">
    <text evidence="1">The sequence shown here is derived from an EMBL/GenBank/DDBJ whole genome shotgun (WGS) entry which is preliminary data.</text>
</comment>
<name>A0ACC0X602_9ROSI</name>
<evidence type="ECO:0000313" key="1">
    <source>
        <dbReference type="EMBL" id="KAJ0011086.1"/>
    </source>
</evidence>
<dbReference type="EMBL" id="CM047749">
    <property type="protein sequence ID" value="KAJ0011086.1"/>
    <property type="molecule type" value="Genomic_DNA"/>
</dbReference>
<dbReference type="Proteomes" id="UP001163603">
    <property type="component" value="Chromosome 14"/>
</dbReference>
<evidence type="ECO:0000313" key="2">
    <source>
        <dbReference type="Proteomes" id="UP001163603"/>
    </source>
</evidence>
<proteinExistence type="predicted"/>
<sequence length="260" mass="28280">MSDTPHVSPATSSGLVTSLANSPCHVTGDTSTPSFSKNDISYLPLVAYSNGPLGSKVLDGKDSSYEEGETVWVGKDVVLMEPDKAIGNVKELTESKAGAKDIQVRSMENGGDSLMVLNCYGEGSKVEKSSLPNNQPKDKVNTTCEKTNKFVILVETSVVEMGEGYTIGECDKVGDKGNMESSRRNQVALEDNFNEKRERVSESCKEERGIEVSKEMTIVSAGDNQEESTPPRGVLTKNLEECEMGQNHQPLFSFRKHVDC</sequence>
<keyword evidence="2" id="KW-1185">Reference proteome</keyword>
<protein>
    <submittedName>
        <fullName evidence="1">Uncharacterized protein</fullName>
    </submittedName>
</protein>
<gene>
    <name evidence="1" type="ORF">Pint_33393</name>
</gene>